<evidence type="ECO:0000313" key="2">
    <source>
        <dbReference type="Proteomes" id="UP001169066"/>
    </source>
</evidence>
<proteinExistence type="predicted"/>
<dbReference type="Proteomes" id="UP001169066">
    <property type="component" value="Unassembled WGS sequence"/>
</dbReference>
<evidence type="ECO:0000313" key="1">
    <source>
        <dbReference type="EMBL" id="MDM5264194.1"/>
    </source>
</evidence>
<sequence>MKLQHSVKLLLIALFVWTSQSTIIHFQHYDQDEISECNVCDTSHKIKLYQHTKDVVVINENPSITIRREVEKVVVNASFDYTEVPQFKQIDIVKHSQYTDIFLALGFNATAPPIYFA</sequence>
<comment type="caution">
    <text evidence="1">The sequence shown here is derived from an EMBL/GenBank/DDBJ whole genome shotgun (WGS) entry which is preliminary data.</text>
</comment>
<accession>A0ABT7QTC3</accession>
<keyword evidence="2" id="KW-1185">Reference proteome</keyword>
<name>A0ABT7QTC3_9BACT</name>
<dbReference type="EMBL" id="JAQIBC010000005">
    <property type="protein sequence ID" value="MDM5264194.1"/>
    <property type="molecule type" value="Genomic_DNA"/>
</dbReference>
<reference evidence="1" key="1">
    <citation type="submission" date="2023-01" db="EMBL/GenBank/DDBJ databases">
        <title>Sulfurovum sp. XTW-4 genome assembly.</title>
        <authorList>
            <person name="Wang J."/>
        </authorList>
    </citation>
    <scope>NUCLEOTIDE SEQUENCE</scope>
    <source>
        <strain evidence="1">XTW-4</strain>
    </source>
</reference>
<organism evidence="1 2">
    <name type="scientific">Sulfurovum xiamenensis</name>
    <dbReference type="NCBI Taxonomy" id="3019066"/>
    <lineage>
        <taxon>Bacteria</taxon>
        <taxon>Pseudomonadati</taxon>
        <taxon>Campylobacterota</taxon>
        <taxon>Epsilonproteobacteria</taxon>
        <taxon>Campylobacterales</taxon>
        <taxon>Sulfurovaceae</taxon>
        <taxon>Sulfurovum</taxon>
    </lineage>
</organism>
<gene>
    <name evidence="1" type="ORF">PF327_08310</name>
</gene>
<dbReference type="RefSeq" id="WP_289402117.1">
    <property type="nucleotide sequence ID" value="NZ_JAQIBC010000005.1"/>
</dbReference>
<protein>
    <submittedName>
        <fullName evidence="1">Uncharacterized protein</fullName>
    </submittedName>
</protein>